<feature type="region of interest" description="Disordered" evidence="1">
    <location>
        <begin position="170"/>
        <end position="210"/>
    </location>
</feature>
<dbReference type="EMBL" id="JAYKXP010000010">
    <property type="protein sequence ID" value="KAK7053198.1"/>
    <property type="molecule type" value="Genomic_DNA"/>
</dbReference>
<keyword evidence="3" id="KW-1185">Reference proteome</keyword>
<gene>
    <name evidence="2" type="ORF">VNI00_003817</name>
</gene>
<name>A0AAW0DMR2_9AGAR</name>
<reference evidence="2 3" key="1">
    <citation type="submission" date="2024-01" db="EMBL/GenBank/DDBJ databases">
        <title>A draft genome for a cacao thread blight-causing isolate of Paramarasmius palmivorus.</title>
        <authorList>
            <person name="Baruah I.K."/>
            <person name="Bukari Y."/>
            <person name="Amoako-Attah I."/>
            <person name="Meinhardt L.W."/>
            <person name="Bailey B.A."/>
            <person name="Cohen S.P."/>
        </authorList>
    </citation>
    <scope>NUCLEOTIDE SEQUENCE [LARGE SCALE GENOMIC DNA]</scope>
    <source>
        <strain evidence="2 3">GH-12</strain>
    </source>
</reference>
<proteinExistence type="predicted"/>
<dbReference type="AlphaFoldDB" id="A0AAW0DMR2"/>
<evidence type="ECO:0000313" key="3">
    <source>
        <dbReference type="Proteomes" id="UP001383192"/>
    </source>
</evidence>
<accession>A0AAW0DMR2</accession>
<sequence length="222" mass="24353">MQSAMTSATTFACVDDFLPPKLDFVEQIAFKAAGDVFYNVLRPALTGREVDALAFINSKLLLESADFVKKGSVEEGEAEDANEDEIEDDVDDIIDAYFDSFSSEQELEQLKPSTSSSTPIEWFGNPTVSPATPIKNKVTTTASAPLKWIGNSTISPATPIKKAPIPRLWSATTATPPRTTRRNKENIKPSTASEDKKSVKRARRVTPPSLLEMMLNNNTLLQ</sequence>
<dbReference type="Proteomes" id="UP001383192">
    <property type="component" value="Unassembled WGS sequence"/>
</dbReference>
<organism evidence="2 3">
    <name type="scientific">Paramarasmius palmivorus</name>
    <dbReference type="NCBI Taxonomy" id="297713"/>
    <lineage>
        <taxon>Eukaryota</taxon>
        <taxon>Fungi</taxon>
        <taxon>Dikarya</taxon>
        <taxon>Basidiomycota</taxon>
        <taxon>Agaricomycotina</taxon>
        <taxon>Agaricomycetes</taxon>
        <taxon>Agaricomycetidae</taxon>
        <taxon>Agaricales</taxon>
        <taxon>Marasmiineae</taxon>
        <taxon>Marasmiaceae</taxon>
        <taxon>Paramarasmius</taxon>
    </lineage>
</organism>
<feature type="compositionally biased region" description="Basic and acidic residues" evidence="1">
    <location>
        <begin position="182"/>
        <end position="197"/>
    </location>
</feature>
<evidence type="ECO:0000256" key="1">
    <source>
        <dbReference type="SAM" id="MobiDB-lite"/>
    </source>
</evidence>
<evidence type="ECO:0000313" key="2">
    <source>
        <dbReference type="EMBL" id="KAK7053198.1"/>
    </source>
</evidence>
<protein>
    <submittedName>
        <fullName evidence="2">Uncharacterized protein</fullName>
    </submittedName>
</protein>
<comment type="caution">
    <text evidence="2">The sequence shown here is derived from an EMBL/GenBank/DDBJ whole genome shotgun (WGS) entry which is preliminary data.</text>
</comment>